<evidence type="ECO:0000313" key="2">
    <source>
        <dbReference type="EMBL" id="BDG59808.1"/>
    </source>
</evidence>
<dbReference type="InterPro" id="IPR041049">
    <property type="entry name" value="DUF5615"/>
</dbReference>
<accession>A0AA35G7X7</accession>
<reference evidence="2" key="1">
    <citation type="submission" date="2022-03" db="EMBL/GenBank/DDBJ databases">
        <title>Complete genome sequence of Caldinitratiruptor microaerophilus.</title>
        <authorList>
            <person name="Mukaiyama R."/>
            <person name="Nishiyama T."/>
            <person name="Ueda K."/>
        </authorList>
    </citation>
    <scope>NUCLEOTIDE SEQUENCE</scope>
    <source>
        <strain evidence="2">JCM 16183</strain>
    </source>
</reference>
<keyword evidence="3" id="KW-1185">Reference proteome</keyword>
<dbReference type="KEGG" id="cmic:caldi_08980"/>
<proteinExistence type="predicted"/>
<name>A0AA35G7X7_9FIRM</name>
<gene>
    <name evidence="2" type="ORF">caldi_08980</name>
</gene>
<feature type="domain" description="DUF5615" evidence="1">
    <location>
        <begin position="2"/>
        <end position="59"/>
    </location>
</feature>
<organism evidence="2 3">
    <name type="scientific">Caldinitratiruptor microaerophilus</name>
    <dbReference type="NCBI Taxonomy" id="671077"/>
    <lineage>
        <taxon>Bacteria</taxon>
        <taxon>Bacillati</taxon>
        <taxon>Bacillota</taxon>
        <taxon>Clostridia</taxon>
        <taxon>Eubacteriales</taxon>
        <taxon>Symbiobacteriaceae</taxon>
        <taxon>Caldinitratiruptor</taxon>
    </lineage>
</organism>
<dbReference type="Pfam" id="PF18480">
    <property type="entry name" value="DUF5615"/>
    <property type="match status" value="1"/>
</dbReference>
<dbReference type="AlphaFoldDB" id="A0AA35G7X7"/>
<evidence type="ECO:0000259" key="1">
    <source>
        <dbReference type="Pfam" id="PF18480"/>
    </source>
</evidence>
<protein>
    <recommendedName>
        <fullName evidence="1">DUF5615 domain-containing protein</fullName>
    </recommendedName>
</protein>
<sequence>MSADTDFGTLLVQEPTSGPSVLLLRRTDLRPERVLAVILANLPTIADALEHGSIVVIEDRRIRVRRLPVRRRE</sequence>
<dbReference type="EMBL" id="AP025628">
    <property type="protein sequence ID" value="BDG59808.1"/>
    <property type="molecule type" value="Genomic_DNA"/>
</dbReference>
<dbReference type="Proteomes" id="UP001163687">
    <property type="component" value="Chromosome"/>
</dbReference>
<evidence type="ECO:0000313" key="3">
    <source>
        <dbReference type="Proteomes" id="UP001163687"/>
    </source>
</evidence>